<proteinExistence type="predicted"/>
<dbReference type="AlphaFoldDB" id="A0ABD1YBM9"/>
<protein>
    <submittedName>
        <fullName evidence="1">Uncharacterized protein</fullName>
    </submittedName>
</protein>
<accession>A0ABD1YBM9</accession>
<name>A0ABD1YBM9_9MARC</name>
<comment type="caution">
    <text evidence="1">The sequence shown here is derived from an EMBL/GenBank/DDBJ whole genome shotgun (WGS) entry which is preliminary data.</text>
</comment>
<gene>
    <name evidence="1" type="ORF">R1flu_008424</name>
</gene>
<evidence type="ECO:0000313" key="2">
    <source>
        <dbReference type="Proteomes" id="UP001605036"/>
    </source>
</evidence>
<organism evidence="1 2">
    <name type="scientific">Riccia fluitans</name>
    <dbReference type="NCBI Taxonomy" id="41844"/>
    <lineage>
        <taxon>Eukaryota</taxon>
        <taxon>Viridiplantae</taxon>
        <taxon>Streptophyta</taxon>
        <taxon>Embryophyta</taxon>
        <taxon>Marchantiophyta</taxon>
        <taxon>Marchantiopsida</taxon>
        <taxon>Marchantiidae</taxon>
        <taxon>Marchantiales</taxon>
        <taxon>Ricciaceae</taxon>
        <taxon>Riccia</taxon>
    </lineage>
</organism>
<dbReference type="Proteomes" id="UP001605036">
    <property type="component" value="Unassembled WGS sequence"/>
</dbReference>
<sequence>MYNPLMLVRYVMPCSSFDIVASHLLGRFVLRSWIVYFFARFLPFIDLLAYELHPLCVPGSFGREPFSTELLDITWMKSVASCRGALRLWTKVQSGSVFLFCG</sequence>
<evidence type="ECO:0000313" key="1">
    <source>
        <dbReference type="EMBL" id="KAL2624179.1"/>
    </source>
</evidence>
<keyword evidence="2" id="KW-1185">Reference proteome</keyword>
<dbReference type="EMBL" id="JBHFFA010000005">
    <property type="protein sequence ID" value="KAL2624179.1"/>
    <property type="molecule type" value="Genomic_DNA"/>
</dbReference>
<reference evidence="1 2" key="1">
    <citation type="submission" date="2024-09" db="EMBL/GenBank/DDBJ databases">
        <title>Chromosome-scale assembly of Riccia fluitans.</title>
        <authorList>
            <person name="Paukszto L."/>
            <person name="Sawicki J."/>
            <person name="Karawczyk K."/>
            <person name="Piernik-Szablinska J."/>
            <person name="Szczecinska M."/>
            <person name="Mazdziarz M."/>
        </authorList>
    </citation>
    <scope>NUCLEOTIDE SEQUENCE [LARGE SCALE GENOMIC DNA]</scope>
    <source>
        <strain evidence="1">Rf_01</strain>
        <tissue evidence="1">Aerial parts of the thallus</tissue>
    </source>
</reference>